<dbReference type="Proteomes" id="UP001431209">
    <property type="component" value="Unassembled WGS sequence"/>
</dbReference>
<dbReference type="PROSITE" id="PS50172">
    <property type="entry name" value="BRCT"/>
    <property type="match status" value="1"/>
</dbReference>
<dbReference type="InterPro" id="IPR036420">
    <property type="entry name" value="BRCT_dom_sf"/>
</dbReference>
<accession>A0AAW2YKH4</accession>
<proteinExistence type="predicted"/>
<keyword evidence="3" id="KW-1185">Reference proteome</keyword>
<dbReference type="EMBL" id="JAOPGA020000251">
    <property type="protein sequence ID" value="KAL0477843.1"/>
    <property type="molecule type" value="Genomic_DNA"/>
</dbReference>
<sequence>MFIGRRLDVIRAFNEVTGSTENTELNREETNDAISVDISDSTFRGKKEVEVSVKSNLFQGLQVSIIGFPNKHKIITLLKEHSCGVHLKNAKSKDNFVVTHQHYLYDERNRPEIEQIIRWNVPIVGHQFFEESARKGVIVDFTKHLLVEEQYEENIYKEVKQQRSNLKRMSRDWGDLEELEEEAWGKKKKKGRSYRGYRLQ</sequence>
<dbReference type="AlphaFoldDB" id="A0AAW2YKH4"/>
<dbReference type="SUPFAM" id="SSF52113">
    <property type="entry name" value="BRCT domain"/>
    <property type="match status" value="1"/>
</dbReference>
<evidence type="ECO:0000259" key="1">
    <source>
        <dbReference type="PROSITE" id="PS50172"/>
    </source>
</evidence>
<feature type="domain" description="BRCT" evidence="1">
    <location>
        <begin position="53"/>
        <end position="146"/>
    </location>
</feature>
<protein>
    <recommendedName>
        <fullName evidence="1">BRCT domain-containing protein</fullName>
    </recommendedName>
</protein>
<name>A0AAW2YKH4_9EUKA</name>
<evidence type="ECO:0000313" key="3">
    <source>
        <dbReference type="Proteomes" id="UP001431209"/>
    </source>
</evidence>
<dbReference type="InterPro" id="IPR001357">
    <property type="entry name" value="BRCT_dom"/>
</dbReference>
<organism evidence="2 3">
    <name type="scientific">Acrasis kona</name>
    <dbReference type="NCBI Taxonomy" id="1008807"/>
    <lineage>
        <taxon>Eukaryota</taxon>
        <taxon>Discoba</taxon>
        <taxon>Heterolobosea</taxon>
        <taxon>Tetramitia</taxon>
        <taxon>Eutetramitia</taxon>
        <taxon>Acrasidae</taxon>
        <taxon>Acrasis</taxon>
    </lineage>
</organism>
<evidence type="ECO:0000313" key="2">
    <source>
        <dbReference type="EMBL" id="KAL0477843.1"/>
    </source>
</evidence>
<reference evidence="2 3" key="1">
    <citation type="submission" date="2024-03" db="EMBL/GenBank/DDBJ databases">
        <title>The Acrasis kona genome and developmental transcriptomes reveal deep origins of eukaryotic multicellular pathways.</title>
        <authorList>
            <person name="Sheikh S."/>
            <person name="Fu C.-J."/>
            <person name="Brown M.W."/>
            <person name="Baldauf S.L."/>
        </authorList>
    </citation>
    <scope>NUCLEOTIDE SEQUENCE [LARGE SCALE GENOMIC DNA]</scope>
    <source>
        <strain evidence="2 3">ATCC MYA-3509</strain>
    </source>
</reference>
<gene>
    <name evidence="2" type="ORF">AKO1_005288</name>
</gene>
<dbReference type="Gene3D" id="3.40.50.10190">
    <property type="entry name" value="BRCT domain"/>
    <property type="match status" value="1"/>
</dbReference>
<comment type="caution">
    <text evidence="2">The sequence shown here is derived from an EMBL/GenBank/DDBJ whole genome shotgun (WGS) entry which is preliminary data.</text>
</comment>